<feature type="non-terminal residue" evidence="1">
    <location>
        <position position="1"/>
    </location>
</feature>
<evidence type="ECO:0000313" key="2">
    <source>
        <dbReference type="Proteomes" id="UP000789860"/>
    </source>
</evidence>
<name>A0ACA9PI00_9GLOM</name>
<accession>A0ACA9PI00</accession>
<dbReference type="EMBL" id="CAJVPM010041808">
    <property type="protein sequence ID" value="CAG8707413.1"/>
    <property type="molecule type" value="Genomic_DNA"/>
</dbReference>
<proteinExistence type="predicted"/>
<evidence type="ECO:0000313" key="1">
    <source>
        <dbReference type="EMBL" id="CAG8707413.1"/>
    </source>
</evidence>
<keyword evidence="2" id="KW-1185">Reference proteome</keyword>
<dbReference type="Proteomes" id="UP000789860">
    <property type="component" value="Unassembled WGS sequence"/>
</dbReference>
<comment type="caution">
    <text evidence="1">The sequence shown here is derived from an EMBL/GenBank/DDBJ whole genome shotgun (WGS) entry which is preliminary data.</text>
</comment>
<reference evidence="1" key="1">
    <citation type="submission" date="2021-06" db="EMBL/GenBank/DDBJ databases">
        <authorList>
            <person name="Kallberg Y."/>
            <person name="Tangrot J."/>
            <person name="Rosling A."/>
        </authorList>
    </citation>
    <scope>NUCLEOTIDE SEQUENCE</scope>
    <source>
        <strain evidence="1">AU212A</strain>
    </source>
</reference>
<protein>
    <submittedName>
        <fullName evidence="1">3189_t:CDS:1</fullName>
    </submittedName>
</protein>
<gene>
    <name evidence="1" type="ORF">SCALOS_LOCUS10737</name>
</gene>
<sequence>EKDHSESDNSEFETPLISVKKGYDALKTWIEFFEQQNHNNFDVEDLKIFYKYSNITY</sequence>
<organism evidence="1 2">
    <name type="scientific">Scutellospora calospora</name>
    <dbReference type="NCBI Taxonomy" id="85575"/>
    <lineage>
        <taxon>Eukaryota</taxon>
        <taxon>Fungi</taxon>
        <taxon>Fungi incertae sedis</taxon>
        <taxon>Mucoromycota</taxon>
        <taxon>Glomeromycotina</taxon>
        <taxon>Glomeromycetes</taxon>
        <taxon>Diversisporales</taxon>
        <taxon>Gigasporaceae</taxon>
        <taxon>Scutellospora</taxon>
    </lineage>
</organism>
<feature type="non-terminal residue" evidence="1">
    <location>
        <position position="57"/>
    </location>
</feature>